<dbReference type="AlphaFoldDB" id="A0A1E5JL58"/>
<dbReference type="PANTHER" id="PTHR24045">
    <property type="match status" value="1"/>
</dbReference>
<dbReference type="OrthoDB" id="9776077at2"/>
<sequence length="90" mass="10910">MHQPIDAVYTWVNCNDPQWVEEFNRYKNISNLSDSIHSARFRDYGELFYSLLSLEKFAPWIEKIFIIKNAIKFLKLMVYLKSLKKNYLDR</sequence>
<dbReference type="Proteomes" id="UP000095229">
    <property type="component" value="Unassembled WGS sequence"/>
</dbReference>
<dbReference type="GO" id="GO:0046835">
    <property type="term" value="P:carbohydrate phosphorylation"/>
    <property type="evidence" value="ECO:0007669"/>
    <property type="project" value="TreeGrafter"/>
</dbReference>
<accession>A0A1E5JL58</accession>
<evidence type="ECO:0000313" key="3">
    <source>
        <dbReference type="EMBL" id="OEH45291.1"/>
    </source>
</evidence>
<name>A0A1E5JL58_9GAMM</name>
<dbReference type="GO" id="GO:0003976">
    <property type="term" value="F:UDP-N-acetylglucosamine-lysosomal-enzyme N-acetylglucosaminephosphotransferase activity"/>
    <property type="evidence" value="ECO:0007669"/>
    <property type="project" value="TreeGrafter"/>
</dbReference>
<feature type="domain" description="Stealth protein CR1 conserved region 1" evidence="2">
    <location>
        <begin position="4"/>
        <end position="29"/>
    </location>
</feature>
<dbReference type="RefSeq" id="WP_069683610.1">
    <property type="nucleotide sequence ID" value="NZ_LSOG01000104.1"/>
</dbReference>
<proteinExistence type="predicted"/>
<dbReference type="InterPro" id="IPR047141">
    <property type="entry name" value="Stealth"/>
</dbReference>
<dbReference type="InterPro" id="IPR031358">
    <property type="entry name" value="Stealth_CR1"/>
</dbReference>
<reference evidence="3 4" key="1">
    <citation type="submission" date="2016-02" db="EMBL/GenBank/DDBJ databases">
        <title>Secondary metabolites in Legionella.</title>
        <authorList>
            <person name="Tobias N.J."/>
            <person name="Bode H.B."/>
        </authorList>
    </citation>
    <scope>NUCLEOTIDE SEQUENCE [LARGE SCALE GENOMIC DNA]</scope>
    <source>
        <strain evidence="3 4">DSM 19216</strain>
    </source>
</reference>
<evidence type="ECO:0000256" key="1">
    <source>
        <dbReference type="ARBA" id="ARBA00022679"/>
    </source>
</evidence>
<evidence type="ECO:0000259" key="2">
    <source>
        <dbReference type="Pfam" id="PF17101"/>
    </source>
</evidence>
<gene>
    <name evidence="3" type="ORF">lpari_03771</name>
</gene>
<dbReference type="PANTHER" id="PTHR24045:SF0">
    <property type="entry name" value="N-ACETYLGLUCOSAMINE-1-PHOSPHOTRANSFERASE SUBUNITS ALPHA_BETA"/>
    <property type="match status" value="1"/>
</dbReference>
<dbReference type="PATRIC" id="fig|45071.7.peg.4057"/>
<protein>
    <submittedName>
        <fullName evidence="3">Capsular polysaccharide phosphotransferase cps12A</fullName>
    </submittedName>
</protein>
<comment type="caution">
    <text evidence="3">The sequence shown here is derived from an EMBL/GenBank/DDBJ whole genome shotgun (WGS) entry which is preliminary data.</text>
</comment>
<keyword evidence="4" id="KW-1185">Reference proteome</keyword>
<keyword evidence="1 3" id="KW-0808">Transferase</keyword>
<evidence type="ECO:0000313" key="4">
    <source>
        <dbReference type="Proteomes" id="UP000095229"/>
    </source>
</evidence>
<organism evidence="3 4">
    <name type="scientific">Legionella parisiensis</name>
    <dbReference type="NCBI Taxonomy" id="45071"/>
    <lineage>
        <taxon>Bacteria</taxon>
        <taxon>Pseudomonadati</taxon>
        <taxon>Pseudomonadota</taxon>
        <taxon>Gammaproteobacteria</taxon>
        <taxon>Legionellales</taxon>
        <taxon>Legionellaceae</taxon>
        <taxon>Legionella</taxon>
    </lineage>
</organism>
<dbReference type="Pfam" id="PF17101">
    <property type="entry name" value="Stealth_CR1"/>
    <property type="match status" value="1"/>
</dbReference>
<dbReference type="EMBL" id="LSOG01000104">
    <property type="protein sequence ID" value="OEH45291.1"/>
    <property type="molecule type" value="Genomic_DNA"/>
</dbReference>
<dbReference type="GO" id="GO:0016256">
    <property type="term" value="P:N-glycan processing to lysosome"/>
    <property type="evidence" value="ECO:0007669"/>
    <property type="project" value="TreeGrafter"/>
</dbReference>